<evidence type="ECO:0000256" key="4">
    <source>
        <dbReference type="ARBA" id="ARBA00022795"/>
    </source>
</evidence>
<feature type="compositionally biased region" description="Polar residues" evidence="7">
    <location>
        <begin position="1"/>
        <end position="26"/>
    </location>
</feature>
<organism evidence="9 10">
    <name type="scientific">Aquibacillus albus</name>
    <dbReference type="NCBI Taxonomy" id="1168171"/>
    <lineage>
        <taxon>Bacteria</taxon>
        <taxon>Bacillati</taxon>
        <taxon>Bacillota</taxon>
        <taxon>Bacilli</taxon>
        <taxon>Bacillales</taxon>
        <taxon>Bacillaceae</taxon>
        <taxon>Aquibacillus</taxon>
    </lineage>
</organism>
<dbReference type="InterPro" id="IPR031316">
    <property type="entry name" value="FlgM_C"/>
</dbReference>
<feature type="region of interest" description="Disordered" evidence="7">
    <location>
        <begin position="40"/>
        <end position="59"/>
    </location>
</feature>
<evidence type="ECO:0000313" key="10">
    <source>
        <dbReference type="Proteomes" id="UP001296943"/>
    </source>
</evidence>
<evidence type="ECO:0000256" key="7">
    <source>
        <dbReference type="SAM" id="MobiDB-lite"/>
    </source>
</evidence>
<comment type="caution">
    <text evidence="9">The sequence shown here is derived from an EMBL/GenBank/DDBJ whole genome shotgun (WGS) entry which is preliminary data.</text>
</comment>
<protein>
    <recommendedName>
        <fullName evidence="2">Negative regulator of flagellin synthesis</fullName>
    </recommendedName>
</protein>
<keyword evidence="5" id="KW-0805">Transcription regulation</keyword>
<dbReference type="Pfam" id="PF04316">
    <property type="entry name" value="FlgM"/>
    <property type="match status" value="1"/>
</dbReference>
<keyword evidence="3" id="KW-0678">Repressor</keyword>
<gene>
    <name evidence="9" type="ORF">JOC48_000726</name>
</gene>
<evidence type="ECO:0000256" key="3">
    <source>
        <dbReference type="ARBA" id="ARBA00022491"/>
    </source>
</evidence>
<evidence type="ECO:0000259" key="8">
    <source>
        <dbReference type="Pfam" id="PF04316"/>
    </source>
</evidence>
<evidence type="ECO:0000256" key="6">
    <source>
        <dbReference type="ARBA" id="ARBA00023163"/>
    </source>
</evidence>
<comment type="similarity">
    <text evidence="1">Belongs to the FlgM family.</text>
</comment>
<keyword evidence="6" id="KW-0804">Transcription</keyword>
<reference evidence="9 10" key="1">
    <citation type="submission" date="2021-01" db="EMBL/GenBank/DDBJ databases">
        <title>Genomic Encyclopedia of Type Strains, Phase IV (KMG-IV): sequencing the most valuable type-strain genomes for metagenomic binning, comparative biology and taxonomic classification.</title>
        <authorList>
            <person name="Goeker M."/>
        </authorList>
    </citation>
    <scope>NUCLEOTIDE SEQUENCE [LARGE SCALE GENOMIC DNA]</scope>
    <source>
        <strain evidence="9 10">DSM 23711</strain>
    </source>
</reference>
<proteinExistence type="inferred from homology"/>
<dbReference type="EMBL" id="JAFBDR010000003">
    <property type="protein sequence ID" value="MBM7570248.1"/>
    <property type="molecule type" value="Genomic_DNA"/>
</dbReference>
<name>A0ABS2MWV4_9BACI</name>
<evidence type="ECO:0000256" key="2">
    <source>
        <dbReference type="ARBA" id="ARBA00017823"/>
    </source>
</evidence>
<keyword evidence="4" id="KW-1005">Bacterial flagellum biogenesis</keyword>
<dbReference type="InterPro" id="IPR035890">
    <property type="entry name" value="Anti-sigma-28_factor_FlgM_sf"/>
</dbReference>
<dbReference type="Proteomes" id="UP001296943">
    <property type="component" value="Unassembled WGS sequence"/>
</dbReference>
<keyword evidence="10" id="KW-1185">Reference proteome</keyword>
<feature type="domain" description="Anti-sigma-28 factor FlgM C-terminal" evidence="8">
    <location>
        <begin position="32"/>
        <end position="82"/>
    </location>
</feature>
<keyword evidence="9" id="KW-0966">Cell projection</keyword>
<evidence type="ECO:0000313" key="9">
    <source>
        <dbReference type="EMBL" id="MBM7570248.1"/>
    </source>
</evidence>
<keyword evidence="9" id="KW-0969">Cilium</keyword>
<dbReference type="NCBIfam" id="TIGR03824">
    <property type="entry name" value="FlgM_jcvi"/>
    <property type="match status" value="1"/>
</dbReference>
<sequence>MKIQGPNHTNFNPYQKQLQKQAQISKETNKEDQLQISDQAKKLQEKDQPEAARKAHVDEIKQAVQSGNYRVDAKETAEKMINFWNKQS</sequence>
<evidence type="ECO:0000256" key="5">
    <source>
        <dbReference type="ARBA" id="ARBA00023015"/>
    </source>
</evidence>
<evidence type="ECO:0000256" key="1">
    <source>
        <dbReference type="ARBA" id="ARBA00005322"/>
    </source>
</evidence>
<keyword evidence="9" id="KW-0282">Flagellum</keyword>
<dbReference type="RefSeq" id="WP_204497687.1">
    <property type="nucleotide sequence ID" value="NZ_JAFBDR010000003.1"/>
</dbReference>
<dbReference type="SUPFAM" id="SSF101498">
    <property type="entry name" value="Anti-sigma factor FlgM"/>
    <property type="match status" value="1"/>
</dbReference>
<feature type="region of interest" description="Disordered" evidence="7">
    <location>
        <begin position="1"/>
        <end position="33"/>
    </location>
</feature>
<dbReference type="InterPro" id="IPR007412">
    <property type="entry name" value="FlgM"/>
</dbReference>
<accession>A0ABS2MWV4</accession>